<dbReference type="EMBL" id="KZ819637">
    <property type="protein sequence ID" value="PWN89092.1"/>
    <property type="molecule type" value="Genomic_DNA"/>
</dbReference>
<dbReference type="STRING" id="215250.A0A316YIS8"/>
<evidence type="ECO:0000256" key="4">
    <source>
        <dbReference type="ARBA" id="ARBA00022989"/>
    </source>
</evidence>
<keyword evidence="5 7" id="KW-0472">Membrane</keyword>
<dbReference type="InParanoid" id="A0A316YIS8"/>
<organism evidence="9 10">
    <name type="scientific">Acaromyces ingoldii</name>
    <dbReference type="NCBI Taxonomy" id="215250"/>
    <lineage>
        <taxon>Eukaryota</taxon>
        <taxon>Fungi</taxon>
        <taxon>Dikarya</taxon>
        <taxon>Basidiomycota</taxon>
        <taxon>Ustilaginomycotina</taxon>
        <taxon>Exobasidiomycetes</taxon>
        <taxon>Exobasidiales</taxon>
        <taxon>Cryptobasidiaceae</taxon>
        <taxon>Acaromyces</taxon>
    </lineage>
</organism>
<dbReference type="InterPro" id="IPR001708">
    <property type="entry name" value="YidC/ALB3/OXA1/COX18"/>
</dbReference>
<evidence type="ECO:0000259" key="8">
    <source>
        <dbReference type="Pfam" id="PF02096"/>
    </source>
</evidence>
<sequence length="365" mass="40564">MLRIRGAHQATLRARPLFSHSSRPVVGVASSATDARRTLSTSLPVATEASAAAQPYLLEPLVPYLSSLPDFLHLPDGSHKYALSIFLGTWLLRTAFTLPVTIWQRRRTRRMVEQVGPRWERIKAELPPKIRARSRRMGHPYELFQKELQVELRKELRTLTQRYKCTPLPTFIVPLAVNVPLFISVSLLLRTALILHDPAGLSSEAIPWWRPPAELQERFDASAKLLAARGIEGEALAQLTKMHGPTLQDVDRTMLGPIGLGISTMANVELGQWLRRGLRGPREGEGHKKTGKKTADGKEIVEVDLGVMRESFMGNTLRVMSIVFVAISSQAPAGLVVYWLSSASYTLVQNTVLAIYDKATAKTPT</sequence>
<dbReference type="InterPro" id="IPR028055">
    <property type="entry name" value="YidC/Oxa/ALB_C"/>
</dbReference>
<evidence type="ECO:0000256" key="5">
    <source>
        <dbReference type="ARBA" id="ARBA00023136"/>
    </source>
</evidence>
<keyword evidence="3 6" id="KW-0812">Transmembrane</keyword>
<proteinExistence type="inferred from homology"/>
<evidence type="ECO:0000256" key="7">
    <source>
        <dbReference type="SAM" id="Phobius"/>
    </source>
</evidence>
<feature type="transmembrane region" description="Helical" evidence="7">
    <location>
        <begin position="81"/>
        <end position="103"/>
    </location>
</feature>
<evidence type="ECO:0000256" key="3">
    <source>
        <dbReference type="ARBA" id="ARBA00022692"/>
    </source>
</evidence>
<dbReference type="PANTHER" id="PTHR12428">
    <property type="entry name" value="OXA1"/>
    <property type="match status" value="1"/>
</dbReference>
<dbReference type="GO" id="GO:0005743">
    <property type="term" value="C:mitochondrial inner membrane"/>
    <property type="evidence" value="ECO:0007669"/>
    <property type="project" value="TreeGrafter"/>
</dbReference>
<evidence type="ECO:0000256" key="6">
    <source>
        <dbReference type="RuleBase" id="RU003945"/>
    </source>
</evidence>
<dbReference type="RefSeq" id="XP_025376290.1">
    <property type="nucleotide sequence ID" value="XM_025522018.1"/>
</dbReference>
<evidence type="ECO:0000313" key="10">
    <source>
        <dbReference type="Proteomes" id="UP000245768"/>
    </source>
</evidence>
<accession>A0A316YIS8</accession>
<name>A0A316YIS8_9BASI</name>
<keyword evidence="10" id="KW-1185">Reference proteome</keyword>
<dbReference type="AlphaFoldDB" id="A0A316YIS8"/>
<evidence type="ECO:0000256" key="1">
    <source>
        <dbReference type="ARBA" id="ARBA00004141"/>
    </source>
</evidence>
<dbReference type="OrthoDB" id="2436667at2759"/>
<comment type="subcellular location">
    <subcellularLocation>
        <location evidence="1 6">Membrane</location>
        <topology evidence="1 6">Multi-pass membrane protein</topology>
    </subcellularLocation>
</comment>
<evidence type="ECO:0000256" key="2">
    <source>
        <dbReference type="ARBA" id="ARBA00009877"/>
    </source>
</evidence>
<gene>
    <name evidence="9" type="ORF">FA10DRAFT_267696</name>
</gene>
<dbReference type="PANTHER" id="PTHR12428:SF65">
    <property type="entry name" value="CYTOCHROME C OXIDASE ASSEMBLY PROTEIN COX18, MITOCHONDRIAL"/>
    <property type="match status" value="1"/>
</dbReference>
<dbReference type="GO" id="GO:0032977">
    <property type="term" value="F:membrane insertase activity"/>
    <property type="evidence" value="ECO:0007669"/>
    <property type="project" value="InterPro"/>
</dbReference>
<dbReference type="Proteomes" id="UP000245768">
    <property type="component" value="Unassembled WGS sequence"/>
</dbReference>
<dbReference type="Pfam" id="PF02096">
    <property type="entry name" value="60KD_IMP"/>
    <property type="match status" value="1"/>
</dbReference>
<comment type="similarity">
    <text evidence="2 6">Belongs to the OXA1/ALB3/YidC family.</text>
</comment>
<dbReference type="GO" id="GO:0032979">
    <property type="term" value="P:protein insertion into mitochondrial inner membrane from matrix"/>
    <property type="evidence" value="ECO:0007669"/>
    <property type="project" value="TreeGrafter"/>
</dbReference>
<dbReference type="GeneID" id="37043934"/>
<feature type="domain" description="Membrane insertase YidC/Oxa/ALB C-terminal" evidence="8">
    <location>
        <begin position="81"/>
        <end position="353"/>
    </location>
</feature>
<feature type="transmembrane region" description="Helical" evidence="7">
    <location>
        <begin position="319"/>
        <end position="340"/>
    </location>
</feature>
<reference evidence="9 10" key="1">
    <citation type="journal article" date="2018" name="Mol. Biol. Evol.">
        <title>Broad Genomic Sampling Reveals a Smut Pathogenic Ancestry of the Fungal Clade Ustilaginomycotina.</title>
        <authorList>
            <person name="Kijpornyongpan T."/>
            <person name="Mondo S.J."/>
            <person name="Barry K."/>
            <person name="Sandor L."/>
            <person name="Lee J."/>
            <person name="Lipzen A."/>
            <person name="Pangilinan J."/>
            <person name="LaButti K."/>
            <person name="Hainaut M."/>
            <person name="Henrissat B."/>
            <person name="Grigoriev I.V."/>
            <person name="Spatafora J.W."/>
            <person name="Aime M.C."/>
        </authorList>
    </citation>
    <scope>NUCLEOTIDE SEQUENCE [LARGE SCALE GENOMIC DNA]</scope>
    <source>
        <strain evidence="9 10">MCA 4198</strain>
    </source>
</reference>
<keyword evidence="4 7" id="KW-1133">Transmembrane helix</keyword>
<dbReference type="GO" id="GO:0033617">
    <property type="term" value="P:mitochondrial respiratory chain complex IV assembly"/>
    <property type="evidence" value="ECO:0007669"/>
    <property type="project" value="TreeGrafter"/>
</dbReference>
<protein>
    <recommendedName>
        <fullName evidence="8">Membrane insertase YidC/Oxa/ALB C-terminal domain-containing protein</fullName>
    </recommendedName>
</protein>
<evidence type="ECO:0000313" key="9">
    <source>
        <dbReference type="EMBL" id="PWN89092.1"/>
    </source>
</evidence>